<evidence type="ECO:0000259" key="4">
    <source>
        <dbReference type="PROSITE" id="PS01124"/>
    </source>
</evidence>
<keyword evidence="6" id="KW-1185">Reference proteome</keyword>
<dbReference type="SUPFAM" id="SSF46689">
    <property type="entry name" value="Homeodomain-like"/>
    <property type="match status" value="1"/>
</dbReference>
<dbReference type="Pfam" id="PF12833">
    <property type="entry name" value="HTH_18"/>
    <property type="match status" value="1"/>
</dbReference>
<dbReference type="PANTHER" id="PTHR43280">
    <property type="entry name" value="ARAC-FAMILY TRANSCRIPTIONAL REGULATOR"/>
    <property type="match status" value="1"/>
</dbReference>
<accession>A0ABS0IN24</accession>
<keyword evidence="3" id="KW-0804">Transcription</keyword>
<gene>
    <name evidence="5" type="ORF">I2I05_20285</name>
</gene>
<dbReference type="InterPro" id="IPR009057">
    <property type="entry name" value="Homeodomain-like_sf"/>
</dbReference>
<feature type="domain" description="HTH araC/xylS-type" evidence="4">
    <location>
        <begin position="46"/>
        <end position="144"/>
    </location>
</feature>
<evidence type="ECO:0000256" key="1">
    <source>
        <dbReference type="ARBA" id="ARBA00023015"/>
    </source>
</evidence>
<sequence>MSPTHASVGLPPPRQELPLPFPVVAPVGQTPMGLPLLLNERHWQVRAFAHLVDQQFRTLKTVSGYAAQLSLSPNHLNALCRRLLHQTASDVLHARIVAEAQRLLTQSGSSVAAISVALGFADASYFCRYFKKYVRQTPLAFRQALSPAHD</sequence>
<evidence type="ECO:0000313" key="5">
    <source>
        <dbReference type="EMBL" id="MBF9239743.1"/>
    </source>
</evidence>
<evidence type="ECO:0000256" key="2">
    <source>
        <dbReference type="ARBA" id="ARBA00023125"/>
    </source>
</evidence>
<dbReference type="Gene3D" id="1.10.10.60">
    <property type="entry name" value="Homeodomain-like"/>
    <property type="match status" value="1"/>
</dbReference>
<name>A0ABS0IN24_9BACT</name>
<reference evidence="5 6" key="1">
    <citation type="submission" date="2020-11" db="EMBL/GenBank/DDBJ databases">
        <authorList>
            <person name="Kim M.K."/>
        </authorList>
    </citation>
    <scope>NUCLEOTIDE SEQUENCE [LARGE SCALE GENOMIC DNA]</scope>
    <source>
        <strain evidence="5 6">BT683</strain>
    </source>
</reference>
<protein>
    <submittedName>
        <fullName evidence="5">AraC family transcriptional regulator</fullName>
    </submittedName>
</protein>
<keyword evidence="2" id="KW-0238">DNA-binding</keyword>
<proteinExistence type="predicted"/>
<organism evidence="5 6">
    <name type="scientific">Hymenobacter jeongseonensis</name>
    <dbReference type="NCBI Taxonomy" id="2791027"/>
    <lineage>
        <taxon>Bacteria</taxon>
        <taxon>Pseudomonadati</taxon>
        <taxon>Bacteroidota</taxon>
        <taxon>Cytophagia</taxon>
        <taxon>Cytophagales</taxon>
        <taxon>Hymenobacteraceae</taxon>
        <taxon>Hymenobacter</taxon>
    </lineage>
</organism>
<evidence type="ECO:0000256" key="3">
    <source>
        <dbReference type="ARBA" id="ARBA00023163"/>
    </source>
</evidence>
<dbReference type="RefSeq" id="WP_196284092.1">
    <property type="nucleotide sequence ID" value="NZ_JADQDQ010000017.1"/>
</dbReference>
<dbReference type="SMART" id="SM00342">
    <property type="entry name" value="HTH_ARAC"/>
    <property type="match status" value="1"/>
</dbReference>
<keyword evidence="1" id="KW-0805">Transcription regulation</keyword>
<evidence type="ECO:0000313" key="6">
    <source>
        <dbReference type="Proteomes" id="UP000597617"/>
    </source>
</evidence>
<dbReference type="Proteomes" id="UP000597617">
    <property type="component" value="Unassembled WGS sequence"/>
</dbReference>
<dbReference type="EMBL" id="JADQDQ010000017">
    <property type="protein sequence ID" value="MBF9239743.1"/>
    <property type="molecule type" value="Genomic_DNA"/>
</dbReference>
<comment type="caution">
    <text evidence="5">The sequence shown here is derived from an EMBL/GenBank/DDBJ whole genome shotgun (WGS) entry which is preliminary data.</text>
</comment>
<dbReference type="PROSITE" id="PS01124">
    <property type="entry name" value="HTH_ARAC_FAMILY_2"/>
    <property type="match status" value="1"/>
</dbReference>
<dbReference type="InterPro" id="IPR018060">
    <property type="entry name" value="HTH_AraC"/>
</dbReference>
<dbReference type="PANTHER" id="PTHR43280:SF32">
    <property type="entry name" value="TRANSCRIPTIONAL REGULATORY PROTEIN"/>
    <property type="match status" value="1"/>
</dbReference>